<proteinExistence type="predicted"/>
<reference evidence="1 2" key="1">
    <citation type="journal article" date="2022" name="Front. Microbiol.">
        <title>Identification and characterization of a novel class of self-sufficient cytochrome P450 hydroxylase involved in cyclohexanecarboxylate degradation in Paraburkholderia terrae strain KU-64.</title>
        <authorList>
            <person name="Yamamoto T."/>
            <person name="Hasegawa Y."/>
            <person name="Iwaki H."/>
        </authorList>
    </citation>
    <scope>NUCLEOTIDE SEQUENCE [LARGE SCALE GENOMIC DNA]</scope>
    <source>
        <strain evidence="1 2">KU-64</strain>
    </source>
</reference>
<protein>
    <submittedName>
        <fullName evidence="1">Uncharacterized protein</fullName>
    </submittedName>
</protein>
<name>A0ABM7U2B1_9BURK</name>
<organism evidence="1 2">
    <name type="scientific">Paraburkholderia terrae</name>
    <dbReference type="NCBI Taxonomy" id="311230"/>
    <lineage>
        <taxon>Bacteria</taxon>
        <taxon>Pseudomonadati</taxon>
        <taxon>Pseudomonadota</taxon>
        <taxon>Betaproteobacteria</taxon>
        <taxon>Burkholderiales</taxon>
        <taxon>Burkholderiaceae</taxon>
        <taxon>Paraburkholderia</taxon>
    </lineage>
</organism>
<dbReference type="EMBL" id="AP024958">
    <property type="protein sequence ID" value="BCZ85119.1"/>
    <property type="molecule type" value="Genomic_DNA"/>
</dbReference>
<sequence>MTKLPRELKDLRHRLGGVLHLGELRNAFRNMQGSQPGADPEWVIVYRTATGFCCLYRGIPVEFAEMLDVQMWSEEMEVQPYFMGF</sequence>
<evidence type="ECO:0000313" key="2">
    <source>
        <dbReference type="Proteomes" id="UP001319874"/>
    </source>
</evidence>
<accession>A0ABM7U2B1</accession>
<gene>
    <name evidence="1" type="ORF">PTKU64_87940</name>
</gene>
<keyword evidence="2" id="KW-1185">Reference proteome</keyword>
<dbReference type="RefSeq" id="WP_229517282.1">
    <property type="nucleotide sequence ID" value="NZ_AP024958.1"/>
</dbReference>
<dbReference type="Proteomes" id="UP001319874">
    <property type="component" value="Chromosome 4"/>
</dbReference>
<evidence type="ECO:0000313" key="1">
    <source>
        <dbReference type="EMBL" id="BCZ85119.1"/>
    </source>
</evidence>